<protein>
    <recommendedName>
        <fullName evidence="4">Secreted protein</fullName>
    </recommendedName>
</protein>
<dbReference type="EMBL" id="CZPT02000721">
    <property type="protein sequence ID" value="SCU67308.1"/>
    <property type="molecule type" value="Genomic_DNA"/>
</dbReference>
<evidence type="ECO:0000313" key="3">
    <source>
        <dbReference type="Proteomes" id="UP000195570"/>
    </source>
</evidence>
<dbReference type="AlphaFoldDB" id="A0A1G4I5Y5"/>
<organism evidence="2 3">
    <name type="scientific">Trypanosoma equiperdum</name>
    <dbReference type="NCBI Taxonomy" id="5694"/>
    <lineage>
        <taxon>Eukaryota</taxon>
        <taxon>Discoba</taxon>
        <taxon>Euglenozoa</taxon>
        <taxon>Kinetoplastea</taxon>
        <taxon>Metakinetoplastina</taxon>
        <taxon>Trypanosomatida</taxon>
        <taxon>Trypanosomatidae</taxon>
        <taxon>Trypanosoma</taxon>
    </lineage>
</organism>
<name>A0A1G4I5Y5_TRYEQ</name>
<comment type="caution">
    <text evidence="2">The sequence shown here is derived from an EMBL/GenBank/DDBJ whole genome shotgun (WGS) entry which is preliminary data.</text>
</comment>
<reference evidence="2" key="1">
    <citation type="submission" date="2016-09" db="EMBL/GenBank/DDBJ databases">
        <authorList>
            <person name="Hebert L."/>
            <person name="Moumen B."/>
        </authorList>
    </citation>
    <scope>NUCLEOTIDE SEQUENCE [LARGE SCALE GENOMIC DNA]</scope>
    <source>
        <strain evidence="2">OVI</strain>
    </source>
</reference>
<dbReference type="RefSeq" id="XP_067078640.1">
    <property type="nucleotide sequence ID" value="XM_067222539.1"/>
</dbReference>
<proteinExistence type="predicted"/>
<dbReference type="VEuPathDB" id="TriTrypDB:TEOVI_000042600"/>
<keyword evidence="3" id="KW-1185">Reference proteome</keyword>
<keyword evidence="1" id="KW-0732">Signal</keyword>
<accession>A0A1G4I5Y5</accession>
<evidence type="ECO:0008006" key="4">
    <source>
        <dbReference type="Google" id="ProtNLM"/>
    </source>
</evidence>
<feature type="chain" id="PRO_5013221284" description="Secreted protein" evidence="1">
    <location>
        <begin position="16"/>
        <end position="141"/>
    </location>
</feature>
<evidence type="ECO:0000313" key="2">
    <source>
        <dbReference type="EMBL" id="SCU67308.1"/>
    </source>
</evidence>
<sequence length="141" mass="15909">MTIVLLCTLLSQLSSFVLRCIPLHRCFLFRFPHLRLVAHLGFKRYPTTVLSICFLSRCASTSLSLCICAHTSTGKRCTLFVPGAFIIFSSPVVLYLAQLQFSCVHLCWLQNVAAVSLRTHEGVVYFSASEQFALWMREEGD</sequence>
<dbReference type="GeneID" id="92374366"/>
<feature type="signal peptide" evidence="1">
    <location>
        <begin position="1"/>
        <end position="15"/>
    </location>
</feature>
<dbReference type="Proteomes" id="UP000195570">
    <property type="component" value="Unassembled WGS sequence"/>
</dbReference>
<gene>
    <name evidence="2" type="ORF">TEOVI_000042600</name>
</gene>
<evidence type="ECO:0000256" key="1">
    <source>
        <dbReference type="SAM" id="SignalP"/>
    </source>
</evidence>